<keyword evidence="8" id="KW-0479">Metal-binding</keyword>
<evidence type="ECO:0000313" key="14">
    <source>
        <dbReference type="EMBL" id="MST82985.1"/>
    </source>
</evidence>
<evidence type="ECO:0000256" key="1">
    <source>
        <dbReference type="ARBA" id="ARBA00001966"/>
    </source>
</evidence>
<dbReference type="FunFam" id="3.40.50.10800:FF:000001">
    <property type="entry name" value="Quinolinate synthase A"/>
    <property type="match status" value="1"/>
</dbReference>
<dbReference type="GO" id="GO:0008987">
    <property type="term" value="F:quinolinate synthetase A activity"/>
    <property type="evidence" value="ECO:0007669"/>
    <property type="project" value="UniProtKB-UniRule"/>
</dbReference>
<evidence type="ECO:0000256" key="5">
    <source>
        <dbReference type="ARBA" id="ARBA00022485"/>
    </source>
</evidence>
<comment type="function">
    <text evidence="2">Catalyzes the condensation of iminoaspartate with dihydroxyacetone phosphate to form quinolinate.</text>
</comment>
<evidence type="ECO:0000256" key="4">
    <source>
        <dbReference type="ARBA" id="ARBA00012669"/>
    </source>
</evidence>
<evidence type="ECO:0000256" key="2">
    <source>
        <dbReference type="ARBA" id="ARBA00003791"/>
    </source>
</evidence>
<accession>A0A7X2PAB6</accession>
<keyword evidence="15" id="KW-1185">Reference proteome</keyword>
<evidence type="ECO:0000256" key="9">
    <source>
        <dbReference type="ARBA" id="ARBA00023004"/>
    </source>
</evidence>
<evidence type="ECO:0000256" key="8">
    <source>
        <dbReference type="ARBA" id="ARBA00022723"/>
    </source>
</evidence>
<evidence type="ECO:0000313" key="15">
    <source>
        <dbReference type="Proteomes" id="UP000466864"/>
    </source>
</evidence>
<evidence type="ECO:0000256" key="11">
    <source>
        <dbReference type="ARBA" id="ARBA00050125"/>
    </source>
</evidence>
<dbReference type="InterPro" id="IPR003473">
    <property type="entry name" value="NadA"/>
</dbReference>
<evidence type="ECO:0000256" key="13">
    <source>
        <dbReference type="NCBIfam" id="TIGR00550"/>
    </source>
</evidence>
<sequence length="305" mass="33822">MNTREMQDEIMRLKREKNICILAHAYQSHDIWDVADYVGDSYGLSVQAADAPADTLLMCGVRFMAETCKILSPEKKVLLANPAAGCPMAMQMDREKALELKEKYPGLPLVAYINTTASLKTVCDVVVTSSSSVKIIHRMPEKEILFVPDCNLGGWISDQLPEKTLHLVKGGCPTHMRMTARDVQAAKAMHPEALVLVHPECLKEVVSLADYVGSTTGILRYAEESDAKEFIIGTESSIVSHLQFACPEKRFYLLSRECVCHNMKMTTLPDVLLAVRGIGGEEIHLSAQTIRDARRCIDRMIELGG</sequence>
<dbReference type="NCBIfam" id="TIGR00550">
    <property type="entry name" value="nadA"/>
    <property type="match status" value="1"/>
</dbReference>
<evidence type="ECO:0000256" key="7">
    <source>
        <dbReference type="ARBA" id="ARBA00022679"/>
    </source>
</evidence>
<dbReference type="GO" id="GO:0051539">
    <property type="term" value="F:4 iron, 4 sulfur cluster binding"/>
    <property type="evidence" value="ECO:0007669"/>
    <property type="project" value="UniProtKB-KW"/>
</dbReference>
<keyword evidence="6" id="KW-0662">Pyridine nucleotide biosynthesis</keyword>
<organism evidence="14 15">
    <name type="scientific">Bilifractor porci</name>
    <dbReference type="NCBI Taxonomy" id="2606636"/>
    <lineage>
        <taxon>Bacteria</taxon>
        <taxon>Bacillati</taxon>
        <taxon>Bacillota</taxon>
        <taxon>Clostridia</taxon>
        <taxon>Lachnospirales</taxon>
        <taxon>Lachnospiraceae</taxon>
        <taxon>Bilifractor</taxon>
    </lineage>
</organism>
<dbReference type="InterPro" id="IPR036094">
    <property type="entry name" value="NadA_sf"/>
</dbReference>
<dbReference type="Proteomes" id="UP000466864">
    <property type="component" value="Unassembled WGS sequence"/>
</dbReference>
<gene>
    <name evidence="14" type="primary">nadA</name>
    <name evidence="14" type="ORF">FYJ60_11815</name>
</gene>
<dbReference type="EMBL" id="VUMV01000011">
    <property type="protein sequence ID" value="MST82985.1"/>
    <property type="molecule type" value="Genomic_DNA"/>
</dbReference>
<comment type="catalytic activity">
    <reaction evidence="11">
        <text>iminosuccinate + dihydroxyacetone phosphate = quinolinate + phosphate + 2 H2O + H(+)</text>
        <dbReference type="Rhea" id="RHEA:25888"/>
        <dbReference type="ChEBI" id="CHEBI:15377"/>
        <dbReference type="ChEBI" id="CHEBI:15378"/>
        <dbReference type="ChEBI" id="CHEBI:29959"/>
        <dbReference type="ChEBI" id="CHEBI:43474"/>
        <dbReference type="ChEBI" id="CHEBI:57642"/>
        <dbReference type="ChEBI" id="CHEBI:77875"/>
        <dbReference type="EC" id="2.5.1.72"/>
    </reaction>
    <physiologicalReaction direction="left-to-right" evidence="11">
        <dbReference type="Rhea" id="RHEA:25889"/>
    </physiologicalReaction>
</comment>
<dbReference type="GO" id="GO:0034628">
    <property type="term" value="P:'de novo' NAD+ biosynthetic process from L-aspartate"/>
    <property type="evidence" value="ECO:0007669"/>
    <property type="project" value="TreeGrafter"/>
</dbReference>
<dbReference type="PANTHER" id="PTHR30573:SF0">
    <property type="entry name" value="QUINOLINATE SYNTHASE, CHLOROPLASTIC"/>
    <property type="match status" value="1"/>
</dbReference>
<evidence type="ECO:0000256" key="6">
    <source>
        <dbReference type="ARBA" id="ARBA00022642"/>
    </source>
</evidence>
<keyword evidence="10" id="KW-0411">Iron-sulfur</keyword>
<comment type="cofactor">
    <cofactor evidence="1">
        <name>[4Fe-4S] cluster</name>
        <dbReference type="ChEBI" id="CHEBI:49883"/>
    </cofactor>
</comment>
<evidence type="ECO:0000256" key="3">
    <source>
        <dbReference type="ARBA" id="ARBA00005065"/>
    </source>
</evidence>
<reference evidence="14 15" key="1">
    <citation type="submission" date="2019-08" db="EMBL/GenBank/DDBJ databases">
        <title>In-depth cultivation of the pig gut microbiome towards novel bacterial diversity and tailored functional studies.</title>
        <authorList>
            <person name="Wylensek D."/>
            <person name="Hitch T.C.A."/>
            <person name="Clavel T."/>
        </authorList>
    </citation>
    <scope>NUCLEOTIDE SEQUENCE [LARGE SCALE GENOMIC DNA]</scope>
    <source>
        <strain evidence="14 15">Oil+RF-744-WCA-WT-13</strain>
    </source>
</reference>
<dbReference type="SUPFAM" id="SSF142754">
    <property type="entry name" value="NadA-like"/>
    <property type="match status" value="1"/>
</dbReference>
<dbReference type="AlphaFoldDB" id="A0A7X2PAB6"/>
<evidence type="ECO:0000256" key="10">
    <source>
        <dbReference type="ARBA" id="ARBA00023014"/>
    </source>
</evidence>
<protein>
    <recommendedName>
        <fullName evidence="12 13">Quinolinate synthase</fullName>
        <ecNumber evidence="4 13">2.5.1.72</ecNumber>
    </recommendedName>
</protein>
<dbReference type="NCBIfam" id="NF006878">
    <property type="entry name" value="PRK09375.1-2"/>
    <property type="match status" value="1"/>
</dbReference>
<dbReference type="EC" id="2.5.1.72" evidence="4 13"/>
<comment type="caution">
    <text evidence="14">The sequence shown here is derived from an EMBL/GenBank/DDBJ whole genome shotgun (WGS) entry which is preliminary data.</text>
</comment>
<dbReference type="GO" id="GO:0005829">
    <property type="term" value="C:cytosol"/>
    <property type="evidence" value="ECO:0007669"/>
    <property type="project" value="TreeGrafter"/>
</dbReference>
<dbReference type="GO" id="GO:0046872">
    <property type="term" value="F:metal ion binding"/>
    <property type="evidence" value="ECO:0007669"/>
    <property type="project" value="UniProtKB-KW"/>
</dbReference>
<dbReference type="RefSeq" id="WP_154458889.1">
    <property type="nucleotide sequence ID" value="NZ_VUMV01000011.1"/>
</dbReference>
<proteinExistence type="predicted"/>
<comment type="pathway">
    <text evidence="3">Cofactor biosynthesis; NAD(+) biosynthesis; quinolinate from iminoaspartate: step 1/1.</text>
</comment>
<keyword evidence="7" id="KW-0808">Transferase</keyword>
<dbReference type="PANTHER" id="PTHR30573">
    <property type="entry name" value="QUINOLINATE SYNTHETASE A"/>
    <property type="match status" value="1"/>
</dbReference>
<dbReference type="Pfam" id="PF02445">
    <property type="entry name" value="NadA"/>
    <property type="match status" value="1"/>
</dbReference>
<name>A0A7X2PAB6_9FIRM</name>
<keyword evidence="9" id="KW-0408">Iron</keyword>
<evidence type="ECO:0000256" key="12">
    <source>
        <dbReference type="ARBA" id="ARBA00073059"/>
    </source>
</evidence>
<keyword evidence="5" id="KW-0004">4Fe-4S</keyword>
<dbReference type="UniPathway" id="UPA00253">
    <property type="reaction ID" value="UER00327"/>
</dbReference>
<dbReference type="Gene3D" id="3.40.50.10800">
    <property type="entry name" value="NadA-like"/>
    <property type="match status" value="3"/>
</dbReference>